<proteinExistence type="predicted"/>
<accession>A0A8S9S7N3</accession>
<dbReference type="Proteomes" id="UP000712600">
    <property type="component" value="Unassembled WGS sequence"/>
</dbReference>
<gene>
    <name evidence="1" type="ORF">F2Q69_00025655</name>
</gene>
<protein>
    <submittedName>
        <fullName evidence="1">Uncharacterized protein</fullName>
    </submittedName>
</protein>
<dbReference type="AlphaFoldDB" id="A0A8S9S7N3"/>
<dbReference type="EMBL" id="QGKX02000088">
    <property type="protein sequence ID" value="KAF3589575.1"/>
    <property type="molecule type" value="Genomic_DNA"/>
</dbReference>
<sequence>MRLSLPPLCEGRDILSFFFSPKVSTVSSSRPTVSSHATSCSGVFRWIAGELLRRRLSCREVWWSFIHRARVSNAIKMTRGVLELTHLFLLGLSFFCFG</sequence>
<comment type="caution">
    <text evidence="1">The sequence shown here is derived from an EMBL/GenBank/DDBJ whole genome shotgun (WGS) entry which is preliminary data.</text>
</comment>
<name>A0A8S9S7N3_BRACR</name>
<reference evidence="1" key="1">
    <citation type="submission" date="2019-12" db="EMBL/GenBank/DDBJ databases">
        <title>Genome sequencing and annotation of Brassica cretica.</title>
        <authorList>
            <person name="Studholme D.J."/>
            <person name="Sarris P."/>
        </authorList>
    </citation>
    <scope>NUCLEOTIDE SEQUENCE</scope>
    <source>
        <strain evidence="1">PFS-109/04</strain>
        <tissue evidence="1">Leaf</tissue>
    </source>
</reference>
<evidence type="ECO:0000313" key="2">
    <source>
        <dbReference type="Proteomes" id="UP000712600"/>
    </source>
</evidence>
<organism evidence="1 2">
    <name type="scientific">Brassica cretica</name>
    <name type="common">Mustard</name>
    <dbReference type="NCBI Taxonomy" id="69181"/>
    <lineage>
        <taxon>Eukaryota</taxon>
        <taxon>Viridiplantae</taxon>
        <taxon>Streptophyta</taxon>
        <taxon>Embryophyta</taxon>
        <taxon>Tracheophyta</taxon>
        <taxon>Spermatophyta</taxon>
        <taxon>Magnoliopsida</taxon>
        <taxon>eudicotyledons</taxon>
        <taxon>Gunneridae</taxon>
        <taxon>Pentapetalae</taxon>
        <taxon>rosids</taxon>
        <taxon>malvids</taxon>
        <taxon>Brassicales</taxon>
        <taxon>Brassicaceae</taxon>
        <taxon>Brassiceae</taxon>
        <taxon>Brassica</taxon>
    </lineage>
</organism>
<evidence type="ECO:0000313" key="1">
    <source>
        <dbReference type="EMBL" id="KAF3589575.1"/>
    </source>
</evidence>